<dbReference type="Gene3D" id="3.20.20.110">
    <property type="entry name" value="Ribulose bisphosphate carboxylase, large subunit, C-terminal domain"/>
    <property type="match status" value="1"/>
</dbReference>
<dbReference type="InterPro" id="IPR017443">
    <property type="entry name" value="RuBisCO_lsu_fd_N"/>
</dbReference>
<organism evidence="4 5">
    <name type="scientific">Candidatus Dojkabacteria bacterium HGW-Dojkabacteria-1</name>
    <dbReference type="NCBI Taxonomy" id="2013761"/>
    <lineage>
        <taxon>Bacteria</taxon>
        <taxon>Candidatus Dojkabacteria</taxon>
    </lineage>
</organism>
<dbReference type="AlphaFoldDB" id="A0A2N2F2J4"/>
<dbReference type="InterPro" id="IPR036422">
    <property type="entry name" value="RuBisCO_lsu_N_sf"/>
</dbReference>
<proteinExistence type="inferred from homology"/>
<dbReference type="EMBL" id="PHAO01000001">
    <property type="protein sequence ID" value="PKN02430.1"/>
    <property type="molecule type" value="Genomic_DNA"/>
</dbReference>
<sequence length="489" mass="54435">MQKEYLFLGDESVNNGRYLLAVFHIMPVEGLKLADVATEIAAESSTGSSISIGSSTEFSNSNNAKVYKIDEDKNLVWIAYPWDIFDSDGNVQNILTFIAGNIFGVSEVKACKLLDVYFPPEMLVQYDGPSYTLDDMREYLGVWDSPILGTIIKPKIGLSSHQYAELAYDFWAGGGMFVKNDEPQANQSFCPYEKMVDAIRIAMDRAEDETGKPKVHSFNVSAADFDTMIRRCDYIISKMRPGSFAFLIDGVTAGWMAVQTLRKRYPNVFIHFHRAGHGAYTRTENPIGYSVAVLTKFARLAGASGIHTGTAGVGKMAGDPETDITAAHLALRVGATGPHFEQVWTKIPNKDLDIVNMVEAEQKRWSTNLRETFEERVFTKSNYYYPNDPSRFILKMAPIISGGLNPMLLKEFIEVMGTIDYITTMGGGVHSHPEGTRGGAAALVQAYEAWKAGVEIEEYAKQNRELSLAIEFYTQNRTNTHKLKGYESV</sequence>
<dbReference type="GO" id="GO:0000287">
    <property type="term" value="F:magnesium ion binding"/>
    <property type="evidence" value="ECO:0007669"/>
    <property type="project" value="InterPro"/>
</dbReference>
<dbReference type="SFLD" id="SFLDG00301">
    <property type="entry name" value="RuBisCO-like_proteins"/>
    <property type="match status" value="1"/>
</dbReference>
<evidence type="ECO:0000313" key="4">
    <source>
        <dbReference type="EMBL" id="PKN02430.1"/>
    </source>
</evidence>
<evidence type="ECO:0000259" key="2">
    <source>
        <dbReference type="Pfam" id="PF00016"/>
    </source>
</evidence>
<dbReference type="SUPFAM" id="SSF51649">
    <property type="entry name" value="RuBisCo, C-terminal domain"/>
    <property type="match status" value="1"/>
</dbReference>
<dbReference type="InterPro" id="IPR000685">
    <property type="entry name" value="RuBisCO_lsu_C"/>
</dbReference>
<comment type="caution">
    <text evidence="4">The sequence shown here is derived from an EMBL/GenBank/DDBJ whole genome shotgun (WGS) entry which is preliminary data.</text>
</comment>
<dbReference type="PANTHER" id="PTHR42704:SF17">
    <property type="entry name" value="RIBULOSE BISPHOSPHATE CARBOXYLASE LARGE CHAIN"/>
    <property type="match status" value="1"/>
</dbReference>
<reference evidence="4 5" key="1">
    <citation type="journal article" date="2017" name="ISME J.">
        <title>Potential for microbial H2 and metal transformations associated with novel bacteria and archaea in deep terrestrial subsurface sediments.</title>
        <authorList>
            <person name="Hernsdorf A.W."/>
            <person name="Amano Y."/>
            <person name="Miyakawa K."/>
            <person name="Ise K."/>
            <person name="Suzuki Y."/>
            <person name="Anantharaman K."/>
            <person name="Probst A."/>
            <person name="Burstein D."/>
            <person name="Thomas B.C."/>
            <person name="Banfield J.F."/>
        </authorList>
    </citation>
    <scope>NUCLEOTIDE SEQUENCE [LARGE SCALE GENOMIC DNA]</scope>
    <source>
        <strain evidence="4">HGW-Dojkabacteria-1</strain>
    </source>
</reference>
<feature type="domain" description="Ribulose bisphosphate carboxylase large subunit C-terminal" evidence="2">
    <location>
        <begin position="393"/>
        <end position="473"/>
    </location>
</feature>
<protein>
    <submittedName>
        <fullName evidence="4">Ribulose 1,5-bisphosphate carboxylase</fullName>
    </submittedName>
</protein>
<dbReference type="PANTHER" id="PTHR42704">
    <property type="entry name" value="RIBULOSE BISPHOSPHATE CARBOXYLASE"/>
    <property type="match status" value="1"/>
</dbReference>
<dbReference type="NCBIfam" id="NF010002">
    <property type="entry name" value="PRK13475.1"/>
    <property type="match status" value="1"/>
</dbReference>
<gene>
    <name evidence="4" type="ORF">CVU76_00070</name>
</gene>
<dbReference type="Proteomes" id="UP000233417">
    <property type="component" value="Unassembled WGS sequence"/>
</dbReference>
<dbReference type="InterPro" id="IPR036376">
    <property type="entry name" value="RuBisCO_lsu_C_sf"/>
</dbReference>
<dbReference type="Pfam" id="PF00016">
    <property type="entry name" value="RuBisCO_large"/>
    <property type="match status" value="2"/>
</dbReference>
<dbReference type="GO" id="GO:0016984">
    <property type="term" value="F:ribulose-bisphosphate carboxylase activity"/>
    <property type="evidence" value="ECO:0007669"/>
    <property type="project" value="InterPro"/>
</dbReference>
<dbReference type="GO" id="GO:0015977">
    <property type="term" value="P:carbon fixation"/>
    <property type="evidence" value="ECO:0007669"/>
    <property type="project" value="InterPro"/>
</dbReference>
<accession>A0A2N2F2J4</accession>
<dbReference type="Gene3D" id="3.30.70.150">
    <property type="entry name" value="RuBisCO large subunit, N-terminal domain"/>
    <property type="match status" value="1"/>
</dbReference>
<dbReference type="SFLD" id="SFLDS00014">
    <property type="entry name" value="RuBisCO"/>
    <property type="match status" value="1"/>
</dbReference>
<name>A0A2N2F2J4_9BACT</name>
<dbReference type="InterPro" id="IPR033966">
    <property type="entry name" value="RuBisCO"/>
</dbReference>
<evidence type="ECO:0000313" key="5">
    <source>
        <dbReference type="Proteomes" id="UP000233417"/>
    </source>
</evidence>
<evidence type="ECO:0000256" key="1">
    <source>
        <dbReference type="RuleBase" id="RU003834"/>
    </source>
</evidence>
<feature type="domain" description="Ribulose bisphosphate carboxylase large subunit ferrodoxin-like N-terminal" evidence="3">
    <location>
        <begin position="15"/>
        <end position="122"/>
    </location>
</feature>
<dbReference type="SUPFAM" id="SSF54966">
    <property type="entry name" value="RuBisCO, large subunit, small (N-terminal) domain"/>
    <property type="match status" value="1"/>
</dbReference>
<dbReference type="Pfam" id="PF02788">
    <property type="entry name" value="RuBisCO_large_N"/>
    <property type="match status" value="1"/>
</dbReference>
<comment type="similarity">
    <text evidence="1">Belongs to the RuBisCO large chain family.</text>
</comment>
<feature type="domain" description="Ribulose bisphosphate carboxylase large subunit C-terminal" evidence="2">
    <location>
        <begin position="135"/>
        <end position="348"/>
    </location>
</feature>
<evidence type="ECO:0000259" key="3">
    <source>
        <dbReference type="Pfam" id="PF02788"/>
    </source>
</evidence>